<dbReference type="AlphaFoldDB" id="A0A0F9JG56"/>
<proteinExistence type="predicted"/>
<reference evidence="1" key="1">
    <citation type="journal article" date="2015" name="Nature">
        <title>Complex archaea that bridge the gap between prokaryotes and eukaryotes.</title>
        <authorList>
            <person name="Spang A."/>
            <person name="Saw J.H."/>
            <person name="Jorgensen S.L."/>
            <person name="Zaremba-Niedzwiedzka K."/>
            <person name="Martijn J."/>
            <person name="Lind A.E."/>
            <person name="van Eijk R."/>
            <person name="Schleper C."/>
            <person name="Guy L."/>
            <person name="Ettema T.J."/>
        </authorList>
    </citation>
    <scope>NUCLEOTIDE SEQUENCE</scope>
</reference>
<evidence type="ECO:0000313" key="1">
    <source>
        <dbReference type="EMBL" id="KKL97967.1"/>
    </source>
</evidence>
<protein>
    <submittedName>
        <fullName evidence="1">Uncharacterized protein</fullName>
    </submittedName>
</protein>
<sequence>MAEEIMQCPTCGGAVMARDLYCNACGHTPGIDRGGWKRHR</sequence>
<comment type="caution">
    <text evidence="1">The sequence shown here is derived from an EMBL/GenBank/DDBJ whole genome shotgun (WGS) entry which is preliminary data.</text>
</comment>
<gene>
    <name evidence="1" type="ORF">LCGC14_1829100</name>
</gene>
<organism evidence="1">
    <name type="scientific">marine sediment metagenome</name>
    <dbReference type="NCBI Taxonomy" id="412755"/>
    <lineage>
        <taxon>unclassified sequences</taxon>
        <taxon>metagenomes</taxon>
        <taxon>ecological metagenomes</taxon>
    </lineage>
</organism>
<accession>A0A0F9JG56</accession>
<name>A0A0F9JG56_9ZZZZ</name>
<dbReference type="EMBL" id="LAZR01018035">
    <property type="protein sequence ID" value="KKL97967.1"/>
    <property type="molecule type" value="Genomic_DNA"/>
</dbReference>